<gene>
    <name evidence="1" type="ORF">GGQ91_000977</name>
</gene>
<name>A0ABR6D691_9HYPH</name>
<organism evidence="1 2">
    <name type="scientific">Methylobacterium fujisawaense</name>
    <dbReference type="NCBI Taxonomy" id="107400"/>
    <lineage>
        <taxon>Bacteria</taxon>
        <taxon>Pseudomonadati</taxon>
        <taxon>Pseudomonadota</taxon>
        <taxon>Alphaproteobacteria</taxon>
        <taxon>Hyphomicrobiales</taxon>
        <taxon>Methylobacteriaceae</taxon>
        <taxon>Methylobacterium</taxon>
    </lineage>
</organism>
<keyword evidence="2" id="KW-1185">Reference proteome</keyword>
<dbReference type="GeneID" id="96602739"/>
<protein>
    <recommendedName>
        <fullName evidence="3">PH domain-containing protein</fullName>
    </recommendedName>
</protein>
<comment type="caution">
    <text evidence="1">The sequence shown here is derived from an EMBL/GenBank/DDBJ whole genome shotgun (WGS) entry which is preliminary data.</text>
</comment>
<reference evidence="1 2" key="1">
    <citation type="submission" date="2020-08" db="EMBL/GenBank/DDBJ databases">
        <title>Genomic Encyclopedia of Type Strains, Phase IV (KMG-IV): sequencing the most valuable type-strain genomes for metagenomic binning, comparative biology and taxonomic classification.</title>
        <authorList>
            <person name="Goeker M."/>
        </authorList>
    </citation>
    <scope>NUCLEOTIDE SEQUENCE [LARGE SCALE GENOMIC DNA]</scope>
    <source>
        <strain evidence="1 2">DSM 5686</strain>
    </source>
</reference>
<evidence type="ECO:0000313" key="1">
    <source>
        <dbReference type="EMBL" id="MBA9061616.1"/>
    </source>
</evidence>
<evidence type="ECO:0008006" key="3">
    <source>
        <dbReference type="Google" id="ProtNLM"/>
    </source>
</evidence>
<proteinExistence type="predicted"/>
<accession>A0ABR6D691</accession>
<evidence type="ECO:0000313" key="2">
    <source>
        <dbReference type="Proteomes" id="UP000565455"/>
    </source>
</evidence>
<sequence>MSPETIDPGFDRIESDAERREAWMRAVASVVIPRLDPDVPVPRSARFHSWRVGGIVLNEIRASAQSIERTPFQIGSQNVDHVLVRLFASGRTALVTPKGDVPIALGAIGLFDLTRRSHSRSKGMSGLNLIMPRRRFDTRVGDVAGLHQSIVAPRGRPLIRLLADHMRNI</sequence>
<dbReference type="EMBL" id="JACJIM010000001">
    <property type="protein sequence ID" value="MBA9061616.1"/>
    <property type="molecule type" value="Genomic_DNA"/>
</dbReference>
<dbReference type="RefSeq" id="WP_182591467.1">
    <property type="nucleotide sequence ID" value="NZ_JACJIM010000001.1"/>
</dbReference>
<dbReference type="Proteomes" id="UP000565455">
    <property type="component" value="Unassembled WGS sequence"/>
</dbReference>